<dbReference type="STRING" id="479433.Caci_8077"/>
<dbReference type="InParanoid" id="C7QH50"/>
<reference evidence="1 2" key="1">
    <citation type="journal article" date="2009" name="Stand. Genomic Sci.">
        <title>Complete genome sequence of Catenulispora acidiphila type strain (ID 139908).</title>
        <authorList>
            <person name="Copeland A."/>
            <person name="Lapidus A."/>
            <person name="Glavina Del Rio T."/>
            <person name="Nolan M."/>
            <person name="Lucas S."/>
            <person name="Chen F."/>
            <person name="Tice H."/>
            <person name="Cheng J.F."/>
            <person name="Bruce D."/>
            <person name="Goodwin L."/>
            <person name="Pitluck S."/>
            <person name="Mikhailova N."/>
            <person name="Pati A."/>
            <person name="Ivanova N."/>
            <person name="Mavromatis K."/>
            <person name="Chen A."/>
            <person name="Palaniappan K."/>
            <person name="Chain P."/>
            <person name="Land M."/>
            <person name="Hauser L."/>
            <person name="Chang Y.J."/>
            <person name="Jeffries C.D."/>
            <person name="Chertkov O."/>
            <person name="Brettin T."/>
            <person name="Detter J.C."/>
            <person name="Han C."/>
            <person name="Ali Z."/>
            <person name="Tindall B.J."/>
            <person name="Goker M."/>
            <person name="Bristow J."/>
            <person name="Eisen J.A."/>
            <person name="Markowitz V."/>
            <person name="Hugenholtz P."/>
            <person name="Kyrpides N.C."/>
            <person name="Klenk H.P."/>
        </authorList>
    </citation>
    <scope>NUCLEOTIDE SEQUENCE [LARGE SCALE GENOMIC DNA]</scope>
    <source>
        <strain evidence="2">DSM 44928 / JCM 14897 / NBRC 102108 / NRRL B-24433 / ID139908</strain>
    </source>
</reference>
<protein>
    <submittedName>
        <fullName evidence="1">Uncharacterized protein</fullName>
    </submittedName>
</protein>
<organism evidence="1 2">
    <name type="scientific">Catenulispora acidiphila (strain DSM 44928 / JCM 14897 / NBRC 102108 / NRRL B-24433 / ID139908)</name>
    <dbReference type="NCBI Taxonomy" id="479433"/>
    <lineage>
        <taxon>Bacteria</taxon>
        <taxon>Bacillati</taxon>
        <taxon>Actinomycetota</taxon>
        <taxon>Actinomycetes</taxon>
        <taxon>Catenulisporales</taxon>
        <taxon>Catenulisporaceae</taxon>
        <taxon>Catenulispora</taxon>
    </lineage>
</organism>
<evidence type="ECO:0000313" key="2">
    <source>
        <dbReference type="Proteomes" id="UP000000851"/>
    </source>
</evidence>
<accession>C7QH50</accession>
<dbReference type="AlphaFoldDB" id="C7QH50"/>
<dbReference type="HOGENOM" id="CLU_3059781_0_0_11"/>
<evidence type="ECO:0000313" key="1">
    <source>
        <dbReference type="EMBL" id="ACU76900.1"/>
    </source>
</evidence>
<keyword evidence="2" id="KW-1185">Reference proteome</keyword>
<dbReference type="EMBL" id="CP001700">
    <property type="protein sequence ID" value="ACU76900.1"/>
    <property type="molecule type" value="Genomic_DNA"/>
</dbReference>
<sequence length="53" mass="5711" precursor="true">MWFALILLVVMLLLSLMFGGFHKGHLHPNGLPARSVVSCVVDCPHPGSGDLRA</sequence>
<name>C7QH50_CATAD</name>
<dbReference type="KEGG" id="cai:Caci_8077"/>
<dbReference type="Proteomes" id="UP000000851">
    <property type="component" value="Chromosome"/>
</dbReference>
<gene>
    <name evidence="1" type="ordered locus">Caci_8077</name>
</gene>
<proteinExistence type="predicted"/>